<comment type="subcellular location">
    <subcellularLocation>
        <location evidence="1 12">Cytoplasm</location>
    </subcellularLocation>
</comment>
<evidence type="ECO:0000313" key="16">
    <source>
        <dbReference type="Proteomes" id="UP001500631"/>
    </source>
</evidence>
<dbReference type="Proteomes" id="UP001500631">
    <property type="component" value="Unassembled WGS sequence"/>
</dbReference>
<comment type="similarity">
    <text evidence="2 12">Belongs to the RNA methyltransferase RsmE family.</text>
</comment>
<organism evidence="15 16">
    <name type="scientific">Wohlfahrtiimonas larvae</name>
    <dbReference type="NCBI Taxonomy" id="1157986"/>
    <lineage>
        <taxon>Bacteria</taxon>
        <taxon>Pseudomonadati</taxon>
        <taxon>Pseudomonadota</taxon>
        <taxon>Gammaproteobacteria</taxon>
        <taxon>Cardiobacteriales</taxon>
        <taxon>Ignatzschineriaceae</taxon>
        <taxon>Wohlfahrtiimonas</taxon>
    </lineage>
</organism>
<dbReference type="Pfam" id="PF20260">
    <property type="entry name" value="PUA_4"/>
    <property type="match status" value="1"/>
</dbReference>
<protein>
    <recommendedName>
        <fullName evidence="4 12">Ribosomal RNA small subunit methyltransferase E</fullName>
        <ecNumber evidence="3 12">2.1.1.193</ecNumber>
    </recommendedName>
</protein>
<dbReference type="SUPFAM" id="SSF75217">
    <property type="entry name" value="alpha/beta knot"/>
    <property type="match status" value="1"/>
</dbReference>
<name>A0ABP9MFV6_9GAMM</name>
<gene>
    <name evidence="15" type="ORF">GCM10023338_04090</name>
</gene>
<dbReference type="PANTHER" id="PTHR30027">
    <property type="entry name" value="RIBOSOMAL RNA SMALL SUBUNIT METHYLTRANSFERASE E"/>
    <property type="match status" value="1"/>
</dbReference>
<evidence type="ECO:0000256" key="11">
    <source>
        <dbReference type="ARBA" id="ARBA00047944"/>
    </source>
</evidence>
<evidence type="ECO:0000256" key="8">
    <source>
        <dbReference type="ARBA" id="ARBA00022679"/>
    </source>
</evidence>
<evidence type="ECO:0000256" key="4">
    <source>
        <dbReference type="ARBA" id="ARBA00013673"/>
    </source>
</evidence>
<dbReference type="SUPFAM" id="SSF88697">
    <property type="entry name" value="PUA domain-like"/>
    <property type="match status" value="1"/>
</dbReference>
<accession>A0ABP9MFV6</accession>
<evidence type="ECO:0000256" key="10">
    <source>
        <dbReference type="ARBA" id="ARBA00025699"/>
    </source>
</evidence>
<evidence type="ECO:0000256" key="1">
    <source>
        <dbReference type="ARBA" id="ARBA00004496"/>
    </source>
</evidence>
<dbReference type="RefSeq" id="WP_077926154.1">
    <property type="nucleotide sequence ID" value="NZ_BAABKE010000001.1"/>
</dbReference>
<sequence length="246" mass="27664">MRIYIALPLALDATIELTDSQFNHIVRVMRKKEGETLTLFNGKGGEYHAKITDINKRSLLAKLIKFNEDNRTSRLNIHLIQSFAKFDKMDFVFQKATELGISKLTPFTSEHSSFKLSTGDKQDKKLSHWQGILESACEQCGLNIVPTLTDFVSLKNIQEILDDRPYLILSPIAEKSLGQWLNDQSMEQTDFGIIIGPEGGFSDTELSLFSNHPNCHPVSLGKRILRTETAALSVLSSLHSRLGDWA</sequence>
<keyword evidence="16" id="KW-1185">Reference proteome</keyword>
<dbReference type="InterPro" id="IPR046886">
    <property type="entry name" value="RsmE_MTase_dom"/>
</dbReference>
<reference evidence="16" key="1">
    <citation type="journal article" date="2019" name="Int. J. Syst. Evol. Microbiol.">
        <title>The Global Catalogue of Microorganisms (GCM) 10K type strain sequencing project: providing services to taxonomists for standard genome sequencing and annotation.</title>
        <authorList>
            <consortium name="The Broad Institute Genomics Platform"/>
            <consortium name="The Broad Institute Genome Sequencing Center for Infectious Disease"/>
            <person name="Wu L."/>
            <person name="Ma J."/>
        </authorList>
    </citation>
    <scope>NUCLEOTIDE SEQUENCE [LARGE SCALE GENOMIC DNA]</scope>
    <source>
        <strain evidence="16">JCM 18424</strain>
    </source>
</reference>
<dbReference type="InterPro" id="IPR029026">
    <property type="entry name" value="tRNA_m1G_MTases_N"/>
</dbReference>
<keyword evidence="9 12" id="KW-0949">S-adenosyl-L-methionine</keyword>
<evidence type="ECO:0000259" key="14">
    <source>
        <dbReference type="Pfam" id="PF20260"/>
    </source>
</evidence>
<dbReference type="InterPro" id="IPR029028">
    <property type="entry name" value="Alpha/beta_knot_MTases"/>
</dbReference>
<comment type="catalytic activity">
    <reaction evidence="11 12">
        <text>uridine(1498) in 16S rRNA + S-adenosyl-L-methionine = N(3)-methyluridine(1498) in 16S rRNA + S-adenosyl-L-homocysteine + H(+)</text>
        <dbReference type="Rhea" id="RHEA:42920"/>
        <dbReference type="Rhea" id="RHEA-COMP:10283"/>
        <dbReference type="Rhea" id="RHEA-COMP:10284"/>
        <dbReference type="ChEBI" id="CHEBI:15378"/>
        <dbReference type="ChEBI" id="CHEBI:57856"/>
        <dbReference type="ChEBI" id="CHEBI:59789"/>
        <dbReference type="ChEBI" id="CHEBI:65315"/>
        <dbReference type="ChEBI" id="CHEBI:74502"/>
        <dbReference type="EC" id="2.1.1.193"/>
    </reaction>
</comment>
<evidence type="ECO:0000256" key="12">
    <source>
        <dbReference type="PIRNR" id="PIRNR015601"/>
    </source>
</evidence>
<evidence type="ECO:0000313" key="15">
    <source>
        <dbReference type="EMBL" id="GAA5095101.1"/>
    </source>
</evidence>
<dbReference type="EC" id="2.1.1.193" evidence="3 12"/>
<dbReference type="PANTHER" id="PTHR30027:SF3">
    <property type="entry name" value="16S RRNA (URACIL(1498)-N(3))-METHYLTRANSFERASE"/>
    <property type="match status" value="1"/>
</dbReference>
<evidence type="ECO:0000256" key="5">
    <source>
        <dbReference type="ARBA" id="ARBA00022490"/>
    </source>
</evidence>
<dbReference type="Pfam" id="PF04452">
    <property type="entry name" value="Methyltrans_RNA"/>
    <property type="match status" value="1"/>
</dbReference>
<evidence type="ECO:0000256" key="7">
    <source>
        <dbReference type="ARBA" id="ARBA00022603"/>
    </source>
</evidence>
<dbReference type="NCBIfam" id="NF008692">
    <property type="entry name" value="PRK11713.1-5"/>
    <property type="match status" value="1"/>
</dbReference>
<keyword evidence="5 12" id="KW-0963">Cytoplasm</keyword>
<dbReference type="EMBL" id="BAABKE010000001">
    <property type="protein sequence ID" value="GAA5095101.1"/>
    <property type="molecule type" value="Genomic_DNA"/>
</dbReference>
<keyword evidence="6 12" id="KW-0698">rRNA processing</keyword>
<evidence type="ECO:0000256" key="9">
    <source>
        <dbReference type="ARBA" id="ARBA00022691"/>
    </source>
</evidence>
<dbReference type="Gene3D" id="3.40.1280.10">
    <property type="match status" value="1"/>
</dbReference>
<dbReference type="PIRSF" id="PIRSF015601">
    <property type="entry name" value="MTase_slr0722"/>
    <property type="match status" value="1"/>
</dbReference>
<evidence type="ECO:0000259" key="13">
    <source>
        <dbReference type="Pfam" id="PF04452"/>
    </source>
</evidence>
<dbReference type="Gene3D" id="2.40.240.20">
    <property type="entry name" value="Hypothetical PUA domain-like, domain 1"/>
    <property type="match status" value="1"/>
</dbReference>
<comment type="function">
    <text evidence="10 12">Specifically methylates the N3 position of the uracil ring of uridine 1498 (m3U1498) in 16S rRNA. Acts on the fully assembled 30S ribosomal subunit.</text>
</comment>
<keyword evidence="8 12" id="KW-0808">Transferase</keyword>
<dbReference type="InterPro" id="IPR015947">
    <property type="entry name" value="PUA-like_sf"/>
</dbReference>
<comment type="caution">
    <text evidence="15">The sequence shown here is derived from an EMBL/GenBank/DDBJ whole genome shotgun (WGS) entry which is preliminary data.</text>
</comment>
<dbReference type="GO" id="GO:0032259">
    <property type="term" value="P:methylation"/>
    <property type="evidence" value="ECO:0007669"/>
    <property type="project" value="UniProtKB-KW"/>
</dbReference>
<evidence type="ECO:0000256" key="3">
    <source>
        <dbReference type="ARBA" id="ARBA00012328"/>
    </source>
</evidence>
<dbReference type="GO" id="GO:0008168">
    <property type="term" value="F:methyltransferase activity"/>
    <property type="evidence" value="ECO:0007669"/>
    <property type="project" value="UniProtKB-KW"/>
</dbReference>
<evidence type="ECO:0000256" key="2">
    <source>
        <dbReference type="ARBA" id="ARBA00005528"/>
    </source>
</evidence>
<proteinExistence type="inferred from homology"/>
<dbReference type="InterPro" id="IPR046887">
    <property type="entry name" value="RsmE_PUA-like"/>
</dbReference>
<dbReference type="InterPro" id="IPR006700">
    <property type="entry name" value="RsmE"/>
</dbReference>
<keyword evidence="7 12" id="KW-0489">Methyltransferase</keyword>
<evidence type="ECO:0000256" key="6">
    <source>
        <dbReference type="ARBA" id="ARBA00022552"/>
    </source>
</evidence>
<dbReference type="CDD" id="cd18084">
    <property type="entry name" value="RsmE-like"/>
    <property type="match status" value="1"/>
</dbReference>
<dbReference type="NCBIfam" id="TIGR00046">
    <property type="entry name" value="RsmE family RNA methyltransferase"/>
    <property type="match status" value="1"/>
</dbReference>
<feature type="domain" description="Ribosomal RNA small subunit methyltransferase E PUA-like" evidence="14">
    <location>
        <begin position="17"/>
        <end position="63"/>
    </location>
</feature>
<feature type="domain" description="Ribosomal RNA small subunit methyltransferase E methyltransferase" evidence="13">
    <location>
        <begin position="73"/>
        <end position="238"/>
    </location>
</feature>